<keyword evidence="2" id="KW-1185">Reference proteome</keyword>
<dbReference type="Proteomes" id="UP000250235">
    <property type="component" value="Unassembled WGS sequence"/>
</dbReference>
<dbReference type="GO" id="GO:0008233">
    <property type="term" value="F:peptidase activity"/>
    <property type="evidence" value="ECO:0007669"/>
    <property type="project" value="UniProtKB-KW"/>
</dbReference>
<dbReference type="EMBL" id="KV008393">
    <property type="protein sequence ID" value="KZV30219.1"/>
    <property type="molecule type" value="Genomic_DNA"/>
</dbReference>
<protein>
    <submittedName>
        <fullName evidence="1">Cysteine protease</fullName>
    </submittedName>
</protein>
<proteinExistence type="predicted"/>
<organism evidence="1 2">
    <name type="scientific">Dorcoceras hygrometricum</name>
    <dbReference type="NCBI Taxonomy" id="472368"/>
    <lineage>
        <taxon>Eukaryota</taxon>
        <taxon>Viridiplantae</taxon>
        <taxon>Streptophyta</taxon>
        <taxon>Embryophyta</taxon>
        <taxon>Tracheophyta</taxon>
        <taxon>Spermatophyta</taxon>
        <taxon>Magnoliopsida</taxon>
        <taxon>eudicotyledons</taxon>
        <taxon>Gunneridae</taxon>
        <taxon>Pentapetalae</taxon>
        <taxon>asterids</taxon>
        <taxon>lamiids</taxon>
        <taxon>Lamiales</taxon>
        <taxon>Gesneriaceae</taxon>
        <taxon>Didymocarpoideae</taxon>
        <taxon>Trichosporeae</taxon>
        <taxon>Loxocarpinae</taxon>
        <taxon>Dorcoceras</taxon>
    </lineage>
</organism>
<accession>A0A2Z7BDS0</accession>
<reference evidence="1 2" key="1">
    <citation type="journal article" date="2015" name="Proc. Natl. Acad. Sci. U.S.A.">
        <title>The resurrection genome of Boea hygrometrica: A blueprint for survival of dehydration.</title>
        <authorList>
            <person name="Xiao L."/>
            <person name="Yang G."/>
            <person name="Zhang L."/>
            <person name="Yang X."/>
            <person name="Zhao S."/>
            <person name="Ji Z."/>
            <person name="Zhou Q."/>
            <person name="Hu M."/>
            <person name="Wang Y."/>
            <person name="Chen M."/>
            <person name="Xu Y."/>
            <person name="Jin H."/>
            <person name="Xiao X."/>
            <person name="Hu G."/>
            <person name="Bao F."/>
            <person name="Hu Y."/>
            <person name="Wan P."/>
            <person name="Li L."/>
            <person name="Deng X."/>
            <person name="Kuang T."/>
            <person name="Xiang C."/>
            <person name="Zhu J.K."/>
            <person name="Oliver M.J."/>
            <person name="He Y."/>
        </authorList>
    </citation>
    <scope>NUCLEOTIDE SEQUENCE [LARGE SCALE GENOMIC DNA]</scope>
    <source>
        <strain evidence="2">cv. XS01</strain>
    </source>
</reference>
<keyword evidence="1" id="KW-0645">Protease</keyword>
<keyword evidence="1" id="KW-0378">Hydrolase</keyword>
<name>A0A2Z7BDS0_9LAMI</name>
<evidence type="ECO:0000313" key="2">
    <source>
        <dbReference type="Proteomes" id="UP000250235"/>
    </source>
</evidence>
<sequence>MTSALLFERNQKSAEAQELVSVVMTSAYLLEEAGISNADVSISVRHTVEAGVHLWSLGVLTAAGCGIGSVHELSVFGALCDFKCSRTSSYWSSRSVARKWKEDDELALTSAEEIWNLSNGYIRTEAIYSRRLEGRDRRLLIERRDKNRGKIPGDEAADHH</sequence>
<dbReference type="GO" id="GO:0006508">
    <property type="term" value="P:proteolysis"/>
    <property type="evidence" value="ECO:0007669"/>
    <property type="project" value="UniProtKB-KW"/>
</dbReference>
<gene>
    <name evidence="1" type="ORF">F511_41271</name>
</gene>
<dbReference type="AlphaFoldDB" id="A0A2Z7BDS0"/>
<evidence type="ECO:0000313" key="1">
    <source>
        <dbReference type="EMBL" id="KZV30219.1"/>
    </source>
</evidence>